<dbReference type="AlphaFoldDB" id="A0A0S4IRM0"/>
<protein>
    <submittedName>
        <fullName evidence="1">Uncharacterized protein</fullName>
    </submittedName>
</protein>
<dbReference type="OrthoDB" id="1929236at2759"/>
<name>A0A0S4IRM0_BODSA</name>
<reference evidence="2" key="1">
    <citation type="submission" date="2015-09" db="EMBL/GenBank/DDBJ databases">
        <authorList>
            <consortium name="Pathogen Informatics"/>
        </authorList>
    </citation>
    <scope>NUCLEOTIDE SEQUENCE [LARGE SCALE GENOMIC DNA]</scope>
    <source>
        <strain evidence="2">Lake Konstanz</strain>
    </source>
</reference>
<gene>
    <name evidence="1" type="ORF">BSAL_63120</name>
</gene>
<keyword evidence="2" id="KW-1185">Reference proteome</keyword>
<proteinExistence type="predicted"/>
<organism evidence="1 2">
    <name type="scientific">Bodo saltans</name>
    <name type="common">Flagellated protozoan</name>
    <dbReference type="NCBI Taxonomy" id="75058"/>
    <lineage>
        <taxon>Eukaryota</taxon>
        <taxon>Discoba</taxon>
        <taxon>Euglenozoa</taxon>
        <taxon>Kinetoplastea</taxon>
        <taxon>Metakinetoplastina</taxon>
        <taxon>Eubodonida</taxon>
        <taxon>Bodonidae</taxon>
        <taxon>Bodo</taxon>
    </lineage>
</organism>
<evidence type="ECO:0000313" key="1">
    <source>
        <dbReference type="EMBL" id="CUF50690.1"/>
    </source>
</evidence>
<dbReference type="EMBL" id="CYKH01000341">
    <property type="protein sequence ID" value="CUF50690.1"/>
    <property type="molecule type" value="Genomic_DNA"/>
</dbReference>
<accession>A0A0S4IRM0</accession>
<dbReference type="VEuPathDB" id="TriTrypDB:BSAL_63120"/>
<dbReference type="Proteomes" id="UP000051952">
    <property type="component" value="Unassembled WGS sequence"/>
</dbReference>
<evidence type="ECO:0000313" key="2">
    <source>
        <dbReference type="Proteomes" id="UP000051952"/>
    </source>
</evidence>
<sequence>MASTIHAADHAPAVRSEVSTDWSEALRHCSTLVASGVCGIDQALMPLMRILSAPVAIAATSSPTPSPSVTAYRNAGIPDAVLRVFALRFLRLSTASGEPSRNTVSLCRFAQQRDTFHSDSPSELMLASEKVAIPRMRELIDDGLWSAACQLFHCSVASDVGLAVGIEAYSAGARWVEATKLMELMSPAAWTERELACVLGAMYTTARKDDATKRKYTPKHVSTDEDPLVTEEALWRTALSITQKFVCTRIDVDAYSQHRAAAEAPIFSSSSAISNLFGILGCFRRWQQALTVAAQHVLRESEDDDQHSRAAVVPLNVVGLSQLCFALQSKWSIALAISSKLIERGVVRFEELDAVAMQRMLRCCLSGNRWAEASRMVDAWSSRYHKATGGPLEESGSESSKRAALPPTLHLDQCMKLLQLLGTRSETRHARSSLLQHHLLARATNSDIKSRAINAMVQSARSTHEAHQWSNELETHGLLEENESLVHRVQLCAQENMWRESLRLCGILLHDRCHQGVGSYIPTASLHDWSQYAINSAPAPGPSWEVSVSLFSHMMAAHVPMSDVSFQAVVRRCFSQGASQQANNVFALMMKRGVGRR</sequence>
<dbReference type="OMA" id="WACACRI"/>